<evidence type="ECO:0000256" key="2">
    <source>
        <dbReference type="ARBA" id="ARBA00023125"/>
    </source>
</evidence>
<evidence type="ECO:0000256" key="1">
    <source>
        <dbReference type="ARBA" id="ARBA00023015"/>
    </source>
</evidence>
<dbReference type="EMBL" id="CP012836">
    <property type="protein sequence ID" value="AMQ55612.1"/>
    <property type="molecule type" value="Genomic_DNA"/>
</dbReference>
<keyword evidence="4" id="KW-0472">Membrane</keyword>
<dbReference type="OrthoDB" id="5492415at2"/>
<evidence type="ECO:0000259" key="5">
    <source>
        <dbReference type="PROSITE" id="PS01124"/>
    </source>
</evidence>
<keyword evidence="1" id="KW-0805">Transcription regulation</keyword>
<feature type="domain" description="HTH araC/xylS-type" evidence="5">
    <location>
        <begin position="285"/>
        <end position="386"/>
    </location>
</feature>
<dbReference type="AlphaFoldDB" id="A0A142EKF7"/>
<evidence type="ECO:0000256" key="4">
    <source>
        <dbReference type="SAM" id="Phobius"/>
    </source>
</evidence>
<reference evidence="7" key="1">
    <citation type="submission" date="2015-09" db="EMBL/GenBank/DDBJ databases">
        <title>Complete sequence of Algoriphagus sp. M8-2.</title>
        <authorList>
            <person name="Shintani M."/>
        </authorList>
    </citation>
    <scope>NUCLEOTIDE SEQUENCE [LARGE SCALE GENOMIC DNA]</scope>
    <source>
        <strain evidence="7">M8-2</strain>
    </source>
</reference>
<dbReference type="GO" id="GO:0043565">
    <property type="term" value="F:sequence-specific DNA binding"/>
    <property type="evidence" value="ECO:0007669"/>
    <property type="project" value="InterPro"/>
</dbReference>
<dbReference type="InterPro" id="IPR009057">
    <property type="entry name" value="Homeodomain-like_sf"/>
</dbReference>
<dbReference type="PROSITE" id="PS01124">
    <property type="entry name" value="HTH_ARAC_FAMILY_2"/>
    <property type="match status" value="1"/>
</dbReference>
<evidence type="ECO:0000313" key="6">
    <source>
        <dbReference type="EMBL" id="AMQ55612.1"/>
    </source>
</evidence>
<dbReference type="Proteomes" id="UP000073816">
    <property type="component" value="Chromosome"/>
</dbReference>
<organism evidence="6 7">
    <name type="scientific">Algoriphagus sanaruensis</name>
    <dbReference type="NCBI Taxonomy" id="1727163"/>
    <lineage>
        <taxon>Bacteria</taxon>
        <taxon>Pseudomonadati</taxon>
        <taxon>Bacteroidota</taxon>
        <taxon>Cytophagia</taxon>
        <taxon>Cytophagales</taxon>
        <taxon>Cyclobacteriaceae</taxon>
        <taxon>Algoriphagus</taxon>
    </lineage>
</organism>
<dbReference type="SMART" id="SM00342">
    <property type="entry name" value="HTH_ARAC"/>
    <property type="match status" value="1"/>
</dbReference>
<reference evidence="6 7" key="2">
    <citation type="journal article" date="2016" name="Genome Announc.">
        <title>Complete Genome Sequence of Algoriphagus sp. Strain M8-2, Isolated from a Brackish Lake.</title>
        <authorList>
            <person name="Muraguchi Y."/>
            <person name="Kushimoto K."/>
            <person name="Ohtsubo Y."/>
            <person name="Suzuki T."/>
            <person name="Dohra H."/>
            <person name="Kimbara K."/>
            <person name="Shintani M."/>
        </authorList>
    </citation>
    <scope>NUCLEOTIDE SEQUENCE [LARGE SCALE GENOMIC DNA]</scope>
    <source>
        <strain evidence="6 7">M8-2</strain>
    </source>
</reference>
<keyword evidence="4" id="KW-0812">Transmembrane</keyword>
<dbReference type="GO" id="GO:0003700">
    <property type="term" value="F:DNA-binding transcription factor activity"/>
    <property type="evidence" value="ECO:0007669"/>
    <property type="project" value="InterPro"/>
</dbReference>
<feature type="transmembrane region" description="Helical" evidence="4">
    <location>
        <begin position="153"/>
        <end position="173"/>
    </location>
</feature>
<dbReference type="PATRIC" id="fig|1727163.4.peg.891"/>
<sequence length="390" mass="45651">MFKVLFLILFILFLLIAVLVVSNGDKKDFPIRFFSYSLLSISIFLVSQIVLFDFGYIQDSPFFLRAISPIMFLTAPLFYLGVLQLTNSHFSFQKKYWLHSLPFFLAVLDSLPVYVLPLEEKRKIAELMLSERLGWMFHADGFLPIIWVDAVRYGLMVIYYFLAWRLIFVNDVFTKKVLKIEAINFWLKPTLLFFAGFHLASISQYSVYLTYYFSGVYLSPVTTFNFIVLFLTLFSFILYFFNGVSIKIQPKNTSSFLNPNREQNEVKKDKVLPEAQKKPQKPSIEKILQNQIFFLNPNLRIADLEDELGMNPKQLSDEIFKEFGKSTKEFINSLRIEFSKSKIEEGYLDDFTIDALAEISGFNSRITFYRAFKKETSMTPSEYWDLVRSN</sequence>
<keyword evidence="2" id="KW-0238">DNA-binding</keyword>
<dbReference type="RefSeq" id="WP_067544125.1">
    <property type="nucleotide sequence ID" value="NZ_CP012836.1"/>
</dbReference>
<feature type="transmembrane region" description="Helical" evidence="4">
    <location>
        <begin position="34"/>
        <end position="55"/>
    </location>
</feature>
<protein>
    <recommendedName>
        <fullName evidence="5">HTH araC/xylS-type domain-containing protein</fullName>
    </recommendedName>
</protein>
<dbReference type="SUPFAM" id="SSF46689">
    <property type="entry name" value="Homeodomain-like"/>
    <property type="match status" value="1"/>
</dbReference>
<feature type="transmembrane region" description="Helical" evidence="4">
    <location>
        <begin position="185"/>
        <end position="205"/>
    </location>
</feature>
<dbReference type="InterPro" id="IPR018062">
    <property type="entry name" value="HTH_AraC-typ_CS"/>
</dbReference>
<dbReference type="PANTHER" id="PTHR43280">
    <property type="entry name" value="ARAC-FAMILY TRANSCRIPTIONAL REGULATOR"/>
    <property type="match status" value="1"/>
</dbReference>
<name>A0A142EKF7_9BACT</name>
<evidence type="ECO:0000313" key="7">
    <source>
        <dbReference type="Proteomes" id="UP000073816"/>
    </source>
</evidence>
<dbReference type="PROSITE" id="PS00041">
    <property type="entry name" value="HTH_ARAC_FAMILY_1"/>
    <property type="match status" value="1"/>
</dbReference>
<feature type="transmembrane region" description="Helical" evidence="4">
    <location>
        <begin position="96"/>
        <end position="117"/>
    </location>
</feature>
<dbReference type="PANTHER" id="PTHR43280:SF2">
    <property type="entry name" value="HTH-TYPE TRANSCRIPTIONAL REGULATOR EXSA"/>
    <property type="match status" value="1"/>
</dbReference>
<dbReference type="InterPro" id="IPR018060">
    <property type="entry name" value="HTH_AraC"/>
</dbReference>
<dbReference type="KEGG" id="alm:AO498_04290"/>
<dbReference type="Pfam" id="PF12833">
    <property type="entry name" value="HTH_18"/>
    <property type="match status" value="1"/>
</dbReference>
<keyword evidence="3" id="KW-0804">Transcription</keyword>
<proteinExistence type="predicted"/>
<gene>
    <name evidence="6" type="ORF">AO498_04290</name>
</gene>
<keyword evidence="4" id="KW-1133">Transmembrane helix</keyword>
<evidence type="ECO:0000256" key="3">
    <source>
        <dbReference type="ARBA" id="ARBA00023163"/>
    </source>
</evidence>
<dbReference type="Gene3D" id="1.10.10.60">
    <property type="entry name" value="Homeodomain-like"/>
    <property type="match status" value="2"/>
</dbReference>
<feature type="transmembrane region" description="Helical" evidence="4">
    <location>
        <begin position="62"/>
        <end position="84"/>
    </location>
</feature>
<feature type="transmembrane region" description="Helical" evidence="4">
    <location>
        <begin position="217"/>
        <end position="241"/>
    </location>
</feature>
<accession>A0A142EKF7</accession>
<keyword evidence="7" id="KW-1185">Reference proteome</keyword>